<evidence type="ECO:0000256" key="1">
    <source>
        <dbReference type="SAM" id="Phobius"/>
    </source>
</evidence>
<dbReference type="Proteomes" id="UP000051888">
    <property type="component" value="Unassembled WGS sequence"/>
</dbReference>
<accession>A0A0Q3TA32</accession>
<proteinExistence type="predicted"/>
<feature type="transmembrane region" description="Helical" evidence="1">
    <location>
        <begin position="37"/>
        <end position="65"/>
    </location>
</feature>
<name>A0A0Q3TA32_9BACI</name>
<keyword evidence="3" id="KW-1185">Reference proteome</keyword>
<comment type="caution">
    <text evidence="2">The sequence shown here is derived from an EMBL/GenBank/DDBJ whole genome shotgun (WGS) entry which is preliminary data.</text>
</comment>
<keyword evidence="1" id="KW-0812">Transmembrane</keyword>
<feature type="transmembrane region" description="Helical" evidence="1">
    <location>
        <begin position="6"/>
        <end position="25"/>
    </location>
</feature>
<dbReference type="RefSeq" id="WP_055741988.1">
    <property type="nucleotide sequence ID" value="NZ_JAAIWL010000024.1"/>
</dbReference>
<dbReference type="EMBL" id="LJJC01000015">
    <property type="protein sequence ID" value="KQL50385.1"/>
    <property type="molecule type" value="Genomic_DNA"/>
</dbReference>
<evidence type="ECO:0000313" key="2">
    <source>
        <dbReference type="EMBL" id="KQL50385.1"/>
    </source>
</evidence>
<gene>
    <name evidence="2" type="ORF">AN964_22215</name>
</gene>
<evidence type="ECO:0000313" key="3">
    <source>
        <dbReference type="Proteomes" id="UP000051888"/>
    </source>
</evidence>
<keyword evidence="1" id="KW-1133">Transmembrane helix</keyword>
<keyword evidence="1" id="KW-0472">Membrane</keyword>
<protein>
    <submittedName>
        <fullName evidence="2">Uncharacterized protein</fullName>
    </submittedName>
</protein>
<sequence length="68" mass="7353">MTWLLLSLLGLVLIISAIFYFVFVAKSYKNKTLGTISFILDFIFSIGSGAILIGLLLIIIGIVMAGKS</sequence>
<reference evidence="2 3" key="1">
    <citation type="submission" date="2015-09" db="EMBL/GenBank/DDBJ databases">
        <title>Genome sequencing project for genomic taxonomy and phylogenomics of Bacillus-like bacteria.</title>
        <authorList>
            <person name="Liu B."/>
            <person name="Wang J."/>
            <person name="Zhu Y."/>
            <person name="Liu G."/>
            <person name="Chen Q."/>
            <person name="Chen Z."/>
            <person name="Lan J."/>
            <person name="Che J."/>
            <person name="Ge C."/>
            <person name="Shi H."/>
            <person name="Pan Z."/>
            <person name="Liu X."/>
        </authorList>
    </citation>
    <scope>NUCLEOTIDE SEQUENCE [LARGE SCALE GENOMIC DNA]</scope>
    <source>
        <strain evidence="2 3">LMG 18435</strain>
    </source>
</reference>
<organism evidence="2 3">
    <name type="scientific">Heyndrickxia shackletonii</name>
    <dbReference type="NCBI Taxonomy" id="157838"/>
    <lineage>
        <taxon>Bacteria</taxon>
        <taxon>Bacillati</taxon>
        <taxon>Bacillota</taxon>
        <taxon>Bacilli</taxon>
        <taxon>Bacillales</taxon>
        <taxon>Bacillaceae</taxon>
        <taxon>Heyndrickxia</taxon>
    </lineage>
</organism>
<dbReference type="PATRIC" id="fig|157838.3.peg.4867"/>
<dbReference type="AlphaFoldDB" id="A0A0Q3TA32"/>